<dbReference type="EMBL" id="JBHSZG010000001">
    <property type="protein sequence ID" value="MFC7135482.1"/>
    <property type="molecule type" value="Genomic_DNA"/>
</dbReference>
<reference evidence="3" key="1">
    <citation type="journal article" date="2014" name="Int. J. Syst. Evol. Microbiol.">
        <title>Complete genome sequence of Corynebacterium casei LMG S-19264T (=DSM 44701T), isolated from a smear-ripened cheese.</title>
        <authorList>
            <consortium name="US DOE Joint Genome Institute (JGI-PGF)"/>
            <person name="Walter F."/>
            <person name="Albersmeier A."/>
            <person name="Kalinowski J."/>
            <person name="Ruckert C."/>
        </authorList>
    </citation>
    <scope>NUCLEOTIDE SEQUENCE [LARGE SCALE GENOMIC DNA]</scope>
    <source>
        <strain evidence="3">NBRC 112578</strain>
    </source>
</reference>
<keyword evidence="4" id="KW-1185">Reference proteome</keyword>
<dbReference type="AlphaFoldDB" id="A0ABD5XR35"/>
<feature type="compositionally biased region" description="Acidic residues" evidence="1">
    <location>
        <begin position="79"/>
        <end position="90"/>
    </location>
</feature>
<evidence type="ECO:0000313" key="4">
    <source>
        <dbReference type="Proteomes" id="UP001596368"/>
    </source>
</evidence>
<gene>
    <name evidence="2" type="ORF">ACFQRB_00355</name>
    <name evidence="3" type="ORF">ACFQRB_16155</name>
</gene>
<dbReference type="EMBL" id="JBHSZG010000001">
    <property type="protein sequence ID" value="MFC7137557.1"/>
    <property type="molecule type" value="Genomic_DNA"/>
</dbReference>
<accession>A0ABD5XR35</accession>
<comment type="caution">
    <text evidence="3">The sequence shown here is derived from an EMBL/GenBank/DDBJ whole genome shotgun (WGS) entry which is preliminary data.</text>
</comment>
<name>A0ABD5XR35_9EURY</name>
<feature type="region of interest" description="Disordered" evidence="1">
    <location>
        <begin position="9"/>
        <end position="28"/>
    </location>
</feature>
<proteinExistence type="predicted"/>
<evidence type="ECO:0000313" key="3">
    <source>
        <dbReference type="EMBL" id="MFC7137557.1"/>
    </source>
</evidence>
<organism evidence="3 4">
    <name type="scientific">Halobaculum litoreum</name>
    <dbReference type="NCBI Taxonomy" id="3031998"/>
    <lineage>
        <taxon>Archaea</taxon>
        <taxon>Methanobacteriati</taxon>
        <taxon>Methanobacteriota</taxon>
        <taxon>Stenosarchaea group</taxon>
        <taxon>Halobacteria</taxon>
        <taxon>Halobacteriales</taxon>
        <taxon>Haloferacaceae</taxon>
        <taxon>Halobaculum</taxon>
    </lineage>
</organism>
<evidence type="ECO:0000313" key="2">
    <source>
        <dbReference type="EMBL" id="MFC7135482.1"/>
    </source>
</evidence>
<sequence length="90" mass="9468">MTLREIAFVLDDSPDGEPSRRVAADGGGVDPEDAEFVAWCDDGCEAVGWFAESKAAQEVAGDHRRETGHFATAIPREDAGDDEATGGESA</sequence>
<evidence type="ECO:0000256" key="1">
    <source>
        <dbReference type="SAM" id="MobiDB-lite"/>
    </source>
</evidence>
<reference evidence="3" key="3">
    <citation type="submission" date="2024-09" db="EMBL/GenBank/DDBJ databases">
        <authorList>
            <person name="Sun Q."/>
        </authorList>
    </citation>
    <scope>NUCLEOTIDE SEQUENCE</scope>
    <source>
        <strain evidence="3">NBRC 112578</strain>
    </source>
</reference>
<reference evidence="4" key="2">
    <citation type="journal article" date="2019" name="Int. J. Syst. Evol. Microbiol.">
        <title>The Global Catalogue of Microorganisms (GCM) 10K type strain sequencing project: providing services to taxonomists for standard genome sequencing and annotation.</title>
        <authorList>
            <consortium name="The Broad Institute Genomics Platform"/>
            <consortium name="The Broad Institute Genome Sequencing Center for Infectious Disease"/>
            <person name="Wu L."/>
            <person name="Ma J."/>
        </authorList>
    </citation>
    <scope>NUCLEOTIDE SEQUENCE [LARGE SCALE GENOMIC DNA]</scope>
    <source>
        <strain evidence="4">DT92</strain>
    </source>
</reference>
<feature type="region of interest" description="Disordered" evidence="1">
    <location>
        <begin position="60"/>
        <end position="90"/>
    </location>
</feature>
<dbReference type="RefSeq" id="WP_284013193.1">
    <property type="nucleotide sequence ID" value="NZ_CP126156.1"/>
</dbReference>
<protein>
    <submittedName>
        <fullName evidence="3">Uncharacterized protein</fullName>
    </submittedName>
</protein>
<dbReference type="GeneID" id="81123338"/>
<dbReference type="Proteomes" id="UP001596368">
    <property type="component" value="Unassembled WGS sequence"/>
</dbReference>